<dbReference type="GO" id="GO:0016829">
    <property type="term" value="F:lyase activity"/>
    <property type="evidence" value="ECO:0007669"/>
    <property type="project" value="UniProtKB-KW"/>
</dbReference>
<sequence>MLEEQLIQAAGFRNVGDDAGAPTGFQLRIRSPYYRGLWGSLIDKPTVTVDGEVFDGAGIRWTLPTGDYSFAELQASVDARWPMDAPAVLTVPRAGGLAPGIHDVTLELRLRMSYIPEELQPSIWTTTRKAVIVK</sequence>
<dbReference type="STRING" id="1348253.LK09_11765"/>
<accession>A0A0B2A7B2</accession>
<protein>
    <recommendedName>
        <fullName evidence="4">C-deglycosylation enzyme beta subunit</fullName>
    </recommendedName>
</protein>
<dbReference type="AlphaFoldDB" id="A0A0B2A7B2"/>
<dbReference type="Pfam" id="PF19906">
    <property type="entry name" value="CGDB"/>
    <property type="match status" value="1"/>
</dbReference>
<evidence type="ECO:0000313" key="6">
    <source>
        <dbReference type="EMBL" id="KHK97437.1"/>
    </source>
</evidence>
<keyword evidence="7" id="KW-1185">Reference proteome</keyword>
<name>A0A0B2A7B2_9MICO</name>
<dbReference type="EMBL" id="JTDK01000010">
    <property type="protein sequence ID" value="KHK97437.1"/>
    <property type="molecule type" value="Genomic_DNA"/>
</dbReference>
<evidence type="ECO:0000259" key="5">
    <source>
        <dbReference type="Pfam" id="PF19906"/>
    </source>
</evidence>
<organism evidence="6 7">
    <name type="scientific">Microbacterium mangrovi</name>
    <dbReference type="NCBI Taxonomy" id="1348253"/>
    <lineage>
        <taxon>Bacteria</taxon>
        <taxon>Bacillati</taxon>
        <taxon>Actinomycetota</taxon>
        <taxon>Actinomycetes</taxon>
        <taxon>Micrococcales</taxon>
        <taxon>Microbacteriaceae</taxon>
        <taxon>Microbacterium</taxon>
    </lineage>
</organism>
<evidence type="ECO:0000256" key="3">
    <source>
        <dbReference type="ARBA" id="ARBA00046336"/>
    </source>
</evidence>
<keyword evidence="2" id="KW-0119">Carbohydrate metabolism</keyword>
<comment type="similarity">
    <text evidence="3">Belongs to the C-glycoside deglycosidase beta subunit family.</text>
</comment>
<evidence type="ECO:0000256" key="4">
    <source>
        <dbReference type="ARBA" id="ARBA00047208"/>
    </source>
</evidence>
<reference evidence="6 7" key="1">
    <citation type="submission" date="2014-11" db="EMBL/GenBank/DDBJ databases">
        <title>Genome sequence of Microbacterium mangrovi MUSC 115(T).</title>
        <authorList>
            <person name="Lee L.-H."/>
        </authorList>
    </citation>
    <scope>NUCLEOTIDE SEQUENCE [LARGE SCALE GENOMIC DNA]</scope>
    <source>
        <strain evidence="6 7">MUSC 115</strain>
    </source>
</reference>
<gene>
    <name evidence="6" type="ORF">LK09_11765</name>
</gene>
<feature type="domain" description="C-glycoside deglycosidase beta subunit" evidence="5">
    <location>
        <begin position="2"/>
        <end position="114"/>
    </location>
</feature>
<dbReference type="RefSeq" id="WP_039399451.1">
    <property type="nucleotide sequence ID" value="NZ_JTDK01000010.1"/>
</dbReference>
<evidence type="ECO:0000256" key="2">
    <source>
        <dbReference type="ARBA" id="ARBA00023277"/>
    </source>
</evidence>
<evidence type="ECO:0000313" key="7">
    <source>
        <dbReference type="Proteomes" id="UP000031030"/>
    </source>
</evidence>
<dbReference type="Proteomes" id="UP000031030">
    <property type="component" value="Unassembled WGS sequence"/>
</dbReference>
<comment type="caution">
    <text evidence="6">The sequence shown here is derived from an EMBL/GenBank/DDBJ whole genome shotgun (WGS) entry which is preliminary data.</text>
</comment>
<evidence type="ECO:0000256" key="1">
    <source>
        <dbReference type="ARBA" id="ARBA00023239"/>
    </source>
</evidence>
<proteinExistence type="inferred from homology"/>
<dbReference type="InterPro" id="IPR045959">
    <property type="entry name" value="CGDB"/>
</dbReference>
<keyword evidence="1" id="KW-0456">Lyase</keyword>